<evidence type="ECO:0000256" key="5">
    <source>
        <dbReference type="ARBA" id="ARBA00022692"/>
    </source>
</evidence>
<evidence type="ECO:0000256" key="6">
    <source>
        <dbReference type="ARBA" id="ARBA00022989"/>
    </source>
</evidence>
<comment type="function">
    <text evidence="8">Mediates influx of magnesium ions.</text>
</comment>
<dbReference type="Gene3D" id="3.30.460.20">
    <property type="entry name" value="CorA soluble domain-like"/>
    <property type="match status" value="1"/>
</dbReference>
<dbReference type="PANTHER" id="PTHR46494:SF1">
    <property type="entry name" value="CORA FAMILY METAL ION TRANSPORTER (EUROFUNG)"/>
    <property type="match status" value="1"/>
</dbReference>
<keyword evidence="4 8" id="KW-1003">Cell membrane</keyword>
<evidence type="ECO:0000313" key="9">
    <source>
        <dbReference type="EMBL" id="MFC7421932.1"/>
    </source>
</evidence>
<name>A0ABW2R1Z5_9NEIS</name>
<proteinExistence type="inferred from homology"/>
<keyword evidence="10" id="KW-1185">Reference proteome</keyword>
<dbReference type="InterPro" id="IPR004488">
    <property type="entry name" value="Mg/Co-transport_prot_CorA"/>
</dbReference>
<accession>A0ABW2R1Z5</accession>
<comment type="similarity">
    <text evidence="2 8">Belongs to the CorA metal ion transporter (MIT) (TC 1.A.35) family.</text>
</comment>
<comment type="caution">
    <text evidence="9">The sequence shown here is derived from an EMBL/GenBank/DDBJ whole genome shotgun (WGS) entry which is preliminary data.</text>
</comment>
<keyword evidence="5 8" id="KW-0812">Transmembrane</keyword>
<dbReference type="InterPro" id="IPR002523">
    <property type="entry name" value="MgTranspt_CorA/ZnTranspt_ZntB"/>
</dbReference>
<comment type="subcellular location">
    <subcellularLocation>
        <location evidence="1">Cell membrane</location>
        <topology evidence="1">Multi-pass membrane protein</topology>
    </subcellularLocation>
    <subcellularLocation>
        <location evidence="8">Membrane</location>
        <topology evidence="8">Multi-pass membrane protein</topology>
    </subcellularLocation>
</comment>
<evidence type="ECO:0000256" key="2">
    <source>
        <dbReference type="ARBA" id="ARBA00009765"/>
    </source>
</evidence>
<dbReference type="PANTHER" id="PTHR46494">
    <property type="entry name" value="CORA FAMILY METAL ION TRANSPORTER (EUROFUNG)"/>
    <property type="match status" value="1"/>
</dbReference>
<dbReference type="InterPro" id="IPR045861">
    <property type="entry name" value="CorA_cytoplasmic_dom"/>
</dbReference>
<sequence>MAKHRHEAARRKLRTVPTATKVGMAPGSLHYVGPRVADPTLATLIEYGQGADDFQETHFTSLAEGADYQPQFPLLWLNLHGLANIDLLKVVGRRFGLHPLVLEDILNTEQRPKVEVFNGYVFICLRLVSVSDAGEMSSEHVSIVLGRNYVLTFQEQPSGTFNQIRDGLKSNQSQLRRFGTDYLVYTLLDKLVDRYFVVLEAISDRCEDLDDAISSGPHPSQLQEIQALRRTMQYLKRGLWPLREVMNTLQRDEADFFRDETQLYLRDVYDHVVQMIESGEALRDLVNSLQDNYMSLQANRMNIEMRRLTVLTTIFMPLTLIAGIYGMNFEVMPELKWQWGYFMVLGGMAVIGLGLTLYFRAKRWF</sequence>
<keyword evidence="6 8" id="KW-1133">Transmembrane helix</keyword>
<evidence type="ECO:0000256" key="4">
    <source>
        <dbReference type="ARBA" id="ARBA00022475"/>
    </source>
</evidence>
<keyword evidence="8" id="KW-0406">Ion transport</keyword>
<evidence type="ECO:0000256" key="3">
    <source>
        <dbReference type="ARBA" id="ARBA00022448"/>
    </source>
</evidence>
<dbReference type="Gene3D" id="1.20.58.340">
    <property type="entry name" value="Magnesium transport protein CorA, transmembrane region"/>
    <property type="match status" value="2"/>
</dbReference>
<protein>
    <recommendedName>
        <fullName evidence="8">Magnesium transport protein CorA</fullName>
    </recommendedName>
</protein>
<dbReference type="CDD" id="cd12828">
    <property type="entry name" value="TmCorA-like_1"/>
    <property type="match status" value="1"/>
</dbReference>
<dbReference type="RefSeq" id="WP_380189616.1">
    <property type="nucleotide sequence ID" value="NZ_JBHTBQ010000044.1"/>
</dbReference>
<dbReference type="EMBL" id="JBHTBQ010000044">
    <property type="protein sequence ID" value="MFC7421932.1"/>
    <property type="molecule type" value="Genomic_DNA"/>
</dbReference>
<dbReference type="Pfam" id="PF01544">
    <property type="entry name" value="CorA"/>
    <property type="match status" value="1"/>
</dbReference>
<evidence type="ECO:0000313" key="10">
    <source>
        <dbReference type="Proteomes" id="UP001596473"/>
    </source>
</evidence>
<dbReference type="SUPFAM" id="SSF143865">
    <property type="entry name" value="CorA soluble domain-like"/>
    <property type="match status" value="1"/>
</dbReference>
<dbReference type="SUPFAM" id="SSF144083">
    <property type="entry name" value="Magnesium transport protein CorA, transmembrane region"/>
    <property type="match status" value="1"/>
</dbReference>
<keyword evidence="3 8" id="KW-0813">Transport</keyword>
<reference evidence="10" key="1">
    <citation type="journal article" date="2019" name="Int. J. Syst. Evol. Microbiol.">
        <title>The Global Catalogue of Microorganisms (GCM) 10K type strain sequencing project: providing services to taxonomists for standard genome sequencing and annotation.</title>
        <authorList>
            <consortium name="The Broad Institute Genomics Platform"/>
            <consortium name="The Broad Institute Genome Sequencing Center for Infectious Disease"/>
            <person name="Wu L."/>
            <person name="Ma J."/>
        </authorList>
    </citation>
    <scope>NUCLEOTIDE SEQUENCE [LARGE SCALE GENOMIC DNA]</scope>
    <source>
        <strain evidence="10">CCUG 62945</strain>
    </source>
</reference>
<dbReference type="InterPro" id="IPR045863">
    <property type="entry name" value="CorA_TM1_TM2"/>
</dbReference>
<dbReference type="Proteomes" id="UP001596473">
    <property type="component" value="Unassembled WGS sequence"/>
</dbReference>
<keyword evidence="8" id="KW-0460">Magnesium</keyword>
<evidence type="ECO:0000256" key="8">
    <source>
        <dbReference type="RuleBase" id="RU362010"/>
    </source>
</evidence>
<evidence type="ECO:0000256" key="7">
    <source>
        <dbReference type="ARBA" id="ARBA00023136"/>
    </source>
</evidence>
<evidence type="ECO:0000256" key="1">
    <source>
        <dbReference type="ARBA" id="ARBA00004651"/>
    </source>
</evidence>
<organism evidence="9 10">
    <name type="scientific">Iodobacter arcticus</name>
    <dbReference type="NCBI Taxonomy" id="590593"/>
    <lineage>
        <taxon>Bacteria</taxon>
        <taxon>Pseudomonadati</taxon>
        <taxon>Pseudomonadota</taxon>
        <taxon>Betaproteobacteria</taxon>
        <taxon>Neisseriales</taxon>
        <taxon>Chitinibacteraceae</taxon>
        <taxon>Iodobacter</taxon>
    </lineage>
</organism>
<feature type="transmembrane region" description="Helical" evidence="8">
    <location>
        <begin position="308"/>
        <end position="327"/>
    </location>
</feature>
<feature type="transmembrane region" description="Helical" evidence="8">
    <location>
        <begin position="339"/>
        <end position="359"/>
    </location>
</feature>
<dbReference type="NCBIfam" id="TIGR00383">
    <property type="entry name" value="corA"/>
    <property type="match status" value="1"/>
</dbReference>
<keyword evidence="7 8" id="KW-0472">Membrane</keyword>
<gene>
    <name evidence="8 9" type="primary">corA</name>
    <name evidence="9" type="ORF">ACFQNF_18895</name>
</gene>